<gene>
    <name evidence="2" type="ORF">SCE1572_40835</name>
</gene>
<dbReference type="STRING" id="1254432.SCE1572_40835"/>
<feature type="compositionally biased region" description="Basic and acidic residues" evidence="1">
    <location>
        <begin position="1"/>
        <end position="15"/>
    </location>
</feature>
<feature type="compositionally biased region" description="Low complexity" evidence="1">
    <location>
        <begin position="16"/>
        <end position="33"/>
    </location>
</feature>
<name>S4Y7B0_SORCE</name>
<dbReference type="AlphaFoldDB" id="S4Y7B0"/>
<feature type="region of interest" description="Disordered" evidence="1">
    <location>
        <begin position="1"/>
        <end position="33"/>
    </location>
</feature>
<evidence type="ECO:0000313" key="2">
    <source>
        <dbReference type="EMBL" id="AGP40301.1"/>
    </source>
</evidence>
<sequence length="60" mass="6438">MDHDGPERADVHLDAVRAAAEPPRARGAPRASSSRRLARVLDRVPVLIASSIRSVKIVAT</sequence>
<accession>S4Y7B0</accession>
<dbReference type="EMBL" id="CP003969">
    <property type="protein sequence ID" value="AGP40301.1"/>
    <property type="molecule type" value="Genomic_DNA"/>
</dbReference>
<evidence type="ECO:0000256" key="1">
    <source>
        <dbReference type="SAM" id="MobiDB-lite"/>
    </source>
</evidence>
<dbReference type="PATRIC" id="fig|1254432.3.peg.9228"/>
<dbReference type="KEGG" id="scu:SCE1572_40835"/>
<protein>
    <submittedName>
        <fullName evidence="2">Uncharacterized protein</fullName>
    </submittedName>
</protein>
<proteinExistence type="predicted"/>
<dbReference type="HOGENOM" id="CLU_2939383_0_0_7"/>
<dbReference type="Proteomes" id="UP000014803">
    <property type="component" value="Chromosome"/>
</dbReference>
<organism evidence="2 3">
    <name type="scientific">Sorangium cellulosum So0157-2</name>
    <dbReference type="NCBI Taxonomy" id="1254432"/>
    <lineage>
        <taxon>Bacteria</taxon>
        <taxon>Pseudomonadati</taxon>
        <taxon>Myxococcota</taxon>
        <taxon>Polyangia</taxon>
        <taxon>Polyangiales</taxon>
        <taxon>Polyangiaceae</taxon>
        <taxon>Sorangium</taxon>
    </lineage>
</organism>
<reference evidence="2 3" key="1">
    <citation type="journal article" date="2013" name="Sci. Rep.">
        <title>Extraordinary expansion of a Sorangium cellulosum genome from an alkaline milieu.</title>
        <authorList>
            <person name="Han K."/>
            <person name="Li Z.F."/>
            <person name="Peng R."/>
            <person name="Zhu L.P."/>
            <person name="Zhou T."/>
            <person name="Wang L.G."/>
            <person name="Li S.G."/>
            <person name="Zhang X.B."/>
            <person name="Hu W."/>
            <person name="Wu Z.H."/>
            <person name="Qin N."/>
            <person name="Li Y.Z."/>
        </authorList>
    </citation>
    <scope>NUCLEOTIDE SEQUENCE [LARGE SCALE GENOMIC DNA]</scope>
    <source>
        <strain evidence="2 3">So0157-2</strain>
    </source>
</reference>
<evidence type="ECO:0000313" key="3">
    <source>
        <dbReference type="Proteomes" id="UP000014803"/>
    </source>
</evidence>